<keyword evidence="3" id="KW-1185">Reference proteome</keyword>
<proteinExistence type="predicted"/>
<evidence type="ECO:0008006" key="4">
    <source>
        <dbReference type="Google" id="ProtNLM"/>
    </source>
</evidence>
<accession>A0ABU2M9D7</accession>
<name>A0ABU2M9D7_9ACTN</name>
<organism evidence="2 3">
    <name type="scientific">Nocardiopsis lambiniae</name>
    <dbReference type="NCBI Taxonomy" id="3075539"/>
    <lineage>
        <taxon>Bacteria</taxon>
        <taxon>Bacillati</taxon>
        <taxon>Actinomycetota</taxon>
        <taxon>Actinomycetes</taxon>
        <taxon>Streptosporangiales</taxon>
        <taxon>Nocardiopsidaceae</taxon>
        <taxon>Nocardiopsis</taxon>
    </lineage>
</organism>
<dbReference type="RefSeq" id="WP_311511892.1">
    <property type="nucleotide sequence ID" value="NZ_JAVREP010000007.1"/>
</dbReference>
<evidence type="ECO:0000256" key="1">
    <source>
        <dbReference type="SAM" id="MobiDB-lite"/>
    </source>
</evidence>
<evidence type="ECO:0000313" key="2">
    <source>
        <dbReference type="EMBL" id="MDT0329229.1"/>
    </source>
</evidence>
<comment type="caution">
    <text evidence="2">The sequence shown here is derived from an EMBL/GenBank/DDBJ whole genome shotgun (WGS) entry which is preliminary data.</text>
</comment>
<sequence>MATHGFAAYRLWAAPPGRPDDHPPVDRLDDEGTDLLDLLHTAVRDLESTPVTDAERRSHLSVGAHRRTDDREIEVRLDYGRFGTPGTIRSVAEDRDPYHYGAQEAATTHLRALLVVPQGCAHALAMTERHQGRGAGTILLDHLKRAVDARLGGRLSLRCAPLSDSDAYRRFLESAHAVRVEVVEITRGADLFNLEDPRPMGTFRHVLTPPPGQRHLPASLTEQILARRVDLAGLFHLRGTDNITEVRLTLRDGARQKTVVLDDGGTAPPLTHLLAEDGAPRPSDEAAYRRMREVAAEAPFPWAAPASPPPGAQAALSD</sequence>
<evidence type="ECO:0000313" key="3">
    <source>
        <dbReference type="Proteomes" id="UP001183390"/>
    </source>
</evidence>
<dbReference type="EMBL" id="JAVREP010000007">
    <property type="protein sequence ID" value="MDT0329229.1"/>
    <property type="molecule type" value="Genomic_DNA"/>
</dbReference>
<reference evidence="3" key="1">
    <citation type="submission" date="2023-07" db="EMBL/GenBank/DDBJ databases">
        <title>30 novel species of actinomycetes from the DSMZ collection.</title>
        <authorList>
            <person name="Nouioui I."/>
        </authorList>
    </citation>
    <scope>NUCLEOTIDE SEQUENCE [LARGE SCALE GENOMIC DNA]</scope>
    <source>
        <strain evidence="3">DSM 44743</strain>
    </source>
</reference>
<gene>
    <name evidence="2" type="ORF">RM479_12485</name>
</gene>
<protein>
    <recommendedName>
        <fullName evidence="4">GNAT family N-acetyltransferase</fullName>
    </recommendedName>
</protein>
<dbReference type="Proteomes" id="UP001183390">
    <property type="component" value="Unassembled WGS sequence"/>
</dbReference>
<feature type="region of interest" description="Disordered" evidence="1">
    <location>
        <begin position="299"/>
        <end position="318"/>
    </location>
</feature>